<dbReference type="EMBL" id="CP137852">
    <property type="protein sequence ID" value="WPB87147.1"/>
    <property type="molecule type" value="Genomic_DNA"/>
</dbReference>
<evidence type="ECO:0000313" key="1">
    <source>
        <dbReference type="EMBL" id="WPB87147.1"/>
    </source>
</evidence>
<gene>
    <name evidence="1" type="ORF">R9Z33_09765</name>
</gene>
<reference evidence="1 2" key="1">
    <citation type="submission" date="2023-11" db="EMBL/GenBank/DDBJ databases">
        <title>Arctic aerobic anoxygenic photoheterotroph Sediminicoccus rosea KRV36 adapts its photosynthesis to long days of polar summer.</title>
        <authorList>
            <person name="Tomasch J."/>
            <person name="Kopejtka K."/>
            <person name="Bily T."/>
            <person name="Gardiner A.T."/>
            <person name="Gardian Z."/>
            <person name="Shivaramu S."/>
            <person name="Koblizek M."/>
            <person name="Engelhardt F."/>
            <person name="Kaftan D."/>
        </authorList>
    </citation>
    <scope>NUCLEOTIDE SEQUENCE [LARGE SCALE GENOMIC DNA]</scope>
    <source>
        <strain evidence="1 2">R-30</strain>
    </source>
</reference>
<organism evidence="1 2">
    <name type="scientific">Sediminicoccus rosea</name>
    <dbReference type="NCBI Taxonomy" id="1225128"/>
    <lineage>
        <taxon>Bacteria</taxon>
        <taxon>Pseudomonadati</taxon>
        <taxon>Pseudomonadota</taxon>
        <taxon>Alphaproteobacteria</taxon>
        <taxon>Acetobacterales</taxon>
        <taxon>Roseomonadaceae</taxon>
        <taxon>Sediminicoccus</taxon>
    </lineage>
</organism>
<dbReference type="Proteomes" id="UP001305521">
    <property type="component" value="Chromosome"/>
</dbReference>
<evidence type="ECO:0000313" key="2">
    <source>
        <dbReference type="Proteomes" id="UP001305521"/>
    </source>
</evidence>
<name>A0ABZ0PP43_9PROT</name>
<protein>
    <submittedName>
        <fullName evidence="1">Uncharacterized protein</fullName>
    </submittedName>
</protein>
<proteinExistence type="predicted"/>
<sequence>MTHPDPQPDPAAVKAFVALAGGAAWRKRMADLGARLQPGSLAGRAMQQRHALELILARLSKPELLAKAGRAERRVLAFAREAAELAKSLPAGPRARLRALVGDGLSGDATLVPLFHLVRTAALLRARGFEVSFDGLLHGTAHDLLIRRDGAEAEVVCETVSAEEGRPLHKGDWAQLVDRVNPELQTWLAAHPGRYILKMTLPEGVTDQTQLSELHSRISTMLATEKRQDSSADAILKLDPLVLAGAQAASDPQRALPARLREVFGVEAHLAVTADPNSGSVLVMAARAGRENEISLAVKRRVAASATARLTGTRPGIVAVFLDDIEAAEWHSLRDTLELEGVIRRFLTEPEAKLVVAVTCTTRQEFFALGDCAPEGELRFRNPGHPAAKSVGLAPAVSSN</sequence>
<dbReference type="RefSeq" id="WP_318651104.1">
    <property type="nucleotide sequence ID" value="NZ_CP137852.1"/>
</dbReference>
<keyword evidence="2" id="KW-1185">Reference proteome</keyword>
<accession>A0ABZ0PP43</accession>